<feature type="region of interest" description="Disordered" evidence="8">
    <location>
        <begin position="124"/>
        <end position="253"/>
    </location>
</feature>
<dbReference type="PROSITE" id="PS50868">
    <property type="entry name" value="POST_SET"/>
    <property type="match status" value="1"/>
</dbReference>
<dbReference type="GO" id="GO:0032259">
    <property type="term" value="P:methylation"/>
    <property type="evidence" value="ECO:0007669"/>
    <property type="project" value="UniProtKB-KW"/>
</dbReference>
<evidence type="ECO:0000259" key="11">
    <source>
        <dbReference type="PROSITE" id="PS51215"/>
    </source>
</evidence>
<dbReference type="SMART" id="SM00508">
    <property type="entry name" value="PostSET"/>
    <property type="match status" value="1"/>
</dbReference>
<evidence type="ECO:0000256" key="4">
    <source>
        <dbReference type="ARBA" id="ARBA00022603"/>
    </source>
</evidence>
<protein>
    <recommendedName>
        <fullName evidence="14">Histone-lysine N-methyltransferase</fullName>
    </recommendedName>
</protein>
<dbReference type="PANTHER" id="PTHR22884">
    <property type="entry name" value="SET DOMAIN PROTEINS"/>
    <property type="match status" value="1"/>
</dbReference>
<sequence>MARGPMVSRSSTDTSSTVDSDTTIDATVPVLTPATSVSEPSTPADSKDGHEDRKKESAASRRVTRSSLRTMEFEENGYTVDQGDLSSRFVPTGAEAKDTNQKAEDGCLDGCKAGETMSVAPLSDCSGDIRVPYGEEPTKTMEHHPASRGEAGILSEYKNPRRRSTRLTVRQEGREVTVNASSAPGKRTFDAISKNTHKIKELDRRASLRPRVESQKDSAPAPQPPPAKKRRVSDGDKPISQSSATEHTPRENSLIRRKKKLWLRHGLYAGQEYVDPSAPSSRKRRAYSKKGEGQQANVFPLPMYAGARLLENGRSYKLPFDIFSPLPHGQPKPDEWRKANKNVFVGDATSIWKANKIKEHSTCTCTPETGCDENCHNRYMFYECDDTNCKLGPELCQNRPFSELRRRSKAGGKFNIGVEVIKTEDRGYGVRSNRAFNPNQIIVEYTGEILTQEECERRMRTVYKKNDCYYLMYFDQNMVIDATRGSIARFINHSCEPNCRMEKWTVAGKPRMALFAGEDGIMTGEELTYDYNFDPYSQKNVQECRCGAPTCRGVLGPRQKEAFKNKEKDKGSKTRTTGSKRKSSNAPDRQARRNKKQRLSESTSPKPGRGNTVSKTRTALKSAQSNIVHEPAARKARKTRTVQPIPVKKRGAALTRAKMPAKRGRKPGKASQTQTQTNSRKLNMPSKPRLNSIAAARASETGTKEENECCPRFREYLSERADFTKAW</sequence>
<keyword evidence="13" id="KW-1185">Reference proteome</keyword>
<feature type="compositionally biased region" description="Basic and acidic residues" evidence="8">
    <location>
        <begin position="45"/>
        <end position="59"/>
    </location>
</feature>
<dbReference type="PROSITE" id="PS51215">
    <property type="entry name" value="AWS"/>
    <property type="match status" value="1"/>
</dbReference>
<dbReference type="Gene3D" id="2.170.270.10">
    <property type="entry name" value="SET domain"/>
    <property type="match status" value="1"/>
</dbReference>
<evidence type="ECO:0000259" key="9">
    <source>
        <dbReference type="PROSITE" id="PS50280"/>
    </source>
</evidence>
<feature type="region of interest" description="Disordered" evidence="8">
    <location>
        <begin position="557"/>
        <end position="689"/>
    </location>
</feature>
<evidence type="ECO:0000256" key="3">
    <source>
        <dbReference type="ARBA" id="ARBA00022454"/>
    </source>
</evidence>
<evidence type="ECO:0000259" key="10">
    <source>
        <dbReference type="PROSITE" id="PS50868"/>
    </source>
</evidence>
<dbReference type="InterPro" id="IPR003616">
    <property type="entry name" value="Post-SET_dom"/>
</dbReference>
<evidence type="ECO:0000256" key="7">
    <source>
        <dbReference type="ARBA" id="ARBA00023242"/>
    </source>
</evidence>
<reference evidence="13" key="1">
    <citation type="journal article" date="2009" name="Genome Res.">
        <title>Comparative genomic analyses of the human fungal pathogens Coccidioides and their relatives.</title>
        <authorList>
            <person name="Sharpton T.J."/>
            <person name="Stajich J.E."/>
            <person name="Rounsley S.D."/>
            <person name="Gardner M.J."/>
            <person name="Wortman J.R."/>
            <person name="Jordar V.S."/>
            <person name="Maiti R."/>
            <person name="Kodira C.D."/>
            <person name="Neafsey D.E."/>
            <person name="Zeng Q."/>
            <person name="Hung C.-Y."/>
            <person name="McMahan C."/>
            <person name="Muszewska A."/>
            <person name="Grynberg M."/>
            <person name="Mandel M.A."/>
            <person name="Kellner E.M."/>
            <person name="Barker B.M."/>
            <person name="Galgiani J.N."/>
            <person name="Orbach M.J."/>
            <person name="Kirkland T.N."/>
            <person name="Cole G.T."/>
            <person name="Henn M.R."/>
            <person name="Birren B.W."/>
            <person name="Taylor J.W."/>
        </authorList>
    </citation>
    <scope>NUCLEOTIDE SEQUENCE [LARGE SCALE GENOMIC DNA]</scope>
    <source>
        <strain evidence="13">UAMH 1704</strain>
    </source>
</reference>
<dbReference type="AlphaFoldDB" id="C4JE47"/>
<dbReference type="FunFam" id="2.170.270.10:FF:000037">
    <property type="entry name" value="Histone-lysine N-methyltransferase"/>
    <property type="match status" value="1"/>
</dbReference>
<gene>
    <name evidence="12" type="ORF">UREG_00487</name>
</gene>
<keyword evidence="3" id="KW-0158">Chromosome</keyword>
<accession>C4JE47</accession>
<dbReference type="VEuPathDB" id="FungiDB:UREG_00487"/>
<feature type="compositionally biased region" description="Polar residues" evidence="8">
    <location>
        <begin position="33"/>
        <end position="44"/>
    </location>
</feature>
<evidence type="ECO:0000313" key="13">
    <source>
        <dbReference type="Proteomes" id="UP000002058"/>
    </source>
</evidence>
<evidence type="ECO:0000256" key="5">
    <source>
        <dbReference type="ARBA" id="ARBA00022679"/>
    </source>
</evidence>
<dbReference type="GO" id="GO:0042054">
    <property type="term" value="F:histone methyltransferase activity"/>
    <property type="evidence" value="ECO:0007669"/>
    <property type="project" value="InterPro"/>
</dbReference>
<dbReference type="OrthoDB" id="422362at2759"/>
<feature type="compositionally biased region" description="Low complexity" evidence="8">
    <location>
        <begin position="7"/>
        <end position="28"/>
    </location>
</feature>
<keyword evidence="5" id="KW-0808">Transferase</keyword>
<dbReference type="GeneID" id="8437285"/>
<feature type="compositionally biased region" description="Polar residues" evidence="8">
    <location>
        <begin position="600"/>
        <end position="627"/>
    </location>
</feature>
<name>C4JE47_UNCRE</name>
<feature type="domain" description="SET" evidence="9">
    <location>
        <begin position="416"/>
        <end position="532"/>
    </location>
</feature>
<feature type="domain" description="AWS" evidence="11">
    <location>
        <begin position="358"/>
        <end position="405"/>
    </location>
</feature>
<feature type="region of interest" description="Disordered" evidence="8">
    <location>
        <begin position="273"/>
        <end position="293"/>
    </location>
</feature>
<dbReference type="RefSeq" id="XP_002540974.1">
    <property type="nucleotide sequence ID" value="XM_002540928.1"/>
</dbReference>
<dbReference type="Pfam" id="PF00856">
    <property type="entry name" value="SET"/>
    <property type="match status" value="1"/>
</dbReference>
<dbReference type="eggNOG" id="KOG1083">
    <property type="taxonomic scope" value="Eukaryota"/>
</dbReference>
<evidence type="ECO:0000256" key="2">
    <source>
        <dbReference type="ARBA" id="ARBA00004286"/>
    </source>
</evidence>
<feature type="domain" description="Post-SET" evidence="10">
    <location>
        <begin position="540"/>
        <end position="556"/>
    </location>
</feature>
<dbReference type="Pfam" id="PF17907">
    <property type="entry name" value="AWS"/>
    <property type="match status" value="1"/>
</dbReference>
<dbReference type="SUPFAM" id="SSF82199">
    <property type="entry name" value="SET domain"/>
    <property type="match status" value="1"/>
</dbReference>
<dbReference type="SMART" id="SM00317">
    <property type="entry name" value="SET"/>
    <property type="match status" value="1"/>
</dbReference>
<evidence type="ECO:0008006" key="14">
    <source>
        <dbReference type="Google" id="ProtNLM"/>
    </source>
</evidence>
<feature type="compositionally biased region" description="Basic and acidic residues" evidence="8">
    <location>
        <begin position="136"/>
        <end position="147"/>
    </location>
</feature>
<dbReference type="GO" id="GO:0005694">
    <property type="term" value="C:chromosome"/>
    <property type="evidence" value="ECO:0007669"/>
    <property type="project" value="UniProtKB-SubCell"/>
</dbReference>
<keyword evidence="4" id="KW-0489">Methyltransferase</keyword>
<evidence type="ECO:0000256" key="6">
    <source>
        <dbReference type="ARBA" id="ARBA00022691"/>
    </source>
</evidence>
<feature type="compositionally biased region" description="Basic and acidic residues" evidence="8">
    <location>
        <begin position="558"/>
        <end position="572"/>
    </location>
</feature>
<dbReference type="GO" id="GO:0005634">
    <property type="term" value="C:nucleus"/>
    <property type="evidence" value="ECO:0007669"/>
    <property type="project" value="UniProtKB-SubCell"/>
</dbReference>
<comment type="subcellular location">
    <subcellularLocation>
        <location evidence="2">Chromosome</location>
    </subcellularLocation>
    <subcellularLocation>
        <location evidence="1">Nucleus</location>
    </subcellularLocation>
</comment>
<evidence type="ECO:0000313" key="12">
    <source>
        <dbReference type="EMBL" id="EEP75641.1"/>
    </source>
</evidence>
<feature type="compositionally biased region" description="Polar residues" evidence="8">
    <location>
        <begin position="670"/>
        <end position="681"/>
    </location>
</feature>
<evidence type="ECO:0000256" key="8">
    <source>
        <dbReference type="SAM" id="MobiDB-lite"/>
    </source>
</evidence>
<dbReference type="HOGENOM" id="CLU_004379_3_0_1"/>
<keyword evidence="6" id="KW-0949">S-adenosyl-L-methionine</keyword>
<dbReference type="InterPro" id="IPR046341">
    <property type="entry name" value="SET_dom_sf"/>
</dbReference>
<feature type="compositionally biased region" description="Basic residues" evidence="8">
    <location>
        <begin position="659"/>
        <end position="668"/>
    </location>
</feature>
<organism evidence="12 13">
    <name type="scientific">Uncinocarpus reesii (strain UAMH 1704)</name>
    <dbReference type="NCBI Taxonomy" id="336963"/>
    <lineage>
        <taxon>Eukaryota</taxon>
        <taxon>Fungi</taxon>
        <taxon>Dikarya</taxon>
        <taxon>Ascomycota</taxon>
        <taxon>Pezizomycotina</taxon>
        <taxon>Eurotiomycetes</taxon>
        <taxon>Eurotiomycetidae</taxon>
        <taxon>Onygenales</taxon>
        <taxon>Onygenaceae</taxon>
        <taxon>Uncinocarpus</taxon>
    </lineage>
</organism>
<feature type="region of interest" description="Disordered" evidence="8">
    <location>
        <begin position="1"/>
        <end position="68"/>
    </location>
</feature>
<dbReference type="KEGG" id="ure:UREG_00487"/>
<dbReference type="InParanoid" id="C4JE47"/>
<dbReference type="SMART" id="SM00570">
    <property type="entry name" value="AWS"/>
    <property type="match status" value="1"/>
</dbReference>
<dbReference type="STRING" id="336963.C4JE47"/>
<dbReference type="Proteomes" id="UP000002058">
    <property type="component" value="Unassembled WGS sequence"/>
</dbReference>
<keyword evidence="7" id="KW-0539">Nucleus</keyword>
<dbReference type="PROSITE" id="PS50280">
    <property type="entry name" value="SET"/>
    <property type="match status" value="1"/>
</dbReference>
<evidence type="ECO:0000256" key="1">
    <source>
        <dbReference type="ARBA" id="ARBA00004123"/>
    </source>
</evidence>
<dbReference type="InterPro" id="IPR050777">
    <property type="entry name" value="SET2_Histone-Lys_MeTrsfase"/>
</dbReference>
<proteinExistence type="predicted"/>
<dbReference type="EMBL" id="CH476615">
    <property type="protein sequence ID" value="EEP75641.1"/>
    <property type="molecule type" value="Genomic_DNA"/>
</dbReference>
<dbReference type="InterPro" id="IPR001214">
    <property type="entry name" value="SET_dom"/>
</dbReference>
<dbReference type="InterPro" id="IPR006560">
    <property type="entry name" value="AWS_dom"/>
</dbReference>
<feature type="compositionally biased region" description="Basic and acidic residues" evidence="8">
    <location>
        <begin position="198"/>
        <end position="216"/>
    </location>
</feature>